<dbReference type="Proteomes" id="UP000298246">
    <property type="component" value="Unassembled WGS sequence"/>
</dbReference>
<evidence type="ECO:0000313" key="7">
    <source>
        <dbReference type="EMBL" id="TFE87286.1"/>
    </source>
</evidence>
<evidence type="ECO:0000256" key="1">
    <source>
        <dbReference type="ARBA" id="ARBA00022485"/>
    </source>
</evidence>
<keyword evidence="5" id="KW-0411">Iron-sulfur</keyword>
<protein>
    <recommendedName>
        <fullName evidence="9">FAD-dependent oxidoreductase</fullName>
    </recommendedName>
</protein>
<keyword evidence="2" id="KW-0479">Metal-binding</keyword>
<evidence type="ECO:0000313" key="8">
    <source>
        <dbReference type="Proteomes" id="UP000298246"/>
    </source>
</evidence>
<proteinExistence type="predicted"/>
<evidence type="ECO:0000256" key="5">
    <source>
        <dbReference type="ARBA" id="ARBA00023014"/>
    </source>
</evidence>
<dbReference type="Gene3D" id="3.50.50.60">
    <property type="entry name" value="FAD/NAD(P)-binding domain"/>
    <property type="match status" value="1"/>
</dbReference>
<keyword evidence="6" id="KW-1133">Transmembrane helix</keyword>
<dbReference type="SUPFAM" id="SSF51905">
    <property type="entry name" value="FAD/NAD(P)-binding domain"/>
    <property type="match status" value="1"/>
</dbReference>
<dbReference type="PANTHER" id="PTHR43498:SF1">
    <property type="entry name" value="COB--COM HETERODISULFIDE REDUCTASE IRON-SULFUR SUBUNIT A"/>
    <property type="match status" value="1"/>
</dbReference>
<keyword evidence="1" id="KW-0004">4Fe-4S</keyword>
<evidence type="ECO:0000256" key="2">
    <source>
        <dbReference type="ARBA" id="ARBA00022723"/>
    </source>
</evidence>
<evidence type="ECO:0000256" key="3">
    <source>
        <dbReference type="ARBA" id="ARBA00023002"/>
    </source>
</evidence>
<evidence type="ECO:0008006" key="9">
    <source>
        <dbReference type="Google" id="ProtNLM"/>
    </source>
</evidence>
<gene>
    <name evidence="7" type="ORF">B5M42_12625</name>
</gene>
<keyword evidence="6" id="KW-0472">Membrane</keyword>
<dbReference type="GO" id="GO:0046872">
    <property type="term" value="F:metal ion binding"/>
    <property type="evidence" value="ECO:0007669"/>
    <property type="project" value="UniProtKB-KW"/>
</dbReference>
<dbReference type="AlphaFoldDB" id="A0A4Y8Q317"/>
<dbReference type="Pfam" id="PF12831">
    <property type="entry name" value="FAD_oxidored"/>
    <property type="match status" value="1"/>
</dbReference>
<comment type="caution">
    <text evidence="7">The sequence shown here is derived from an EMBL/GenBank/DDBJ whole genome shotgun (WGS) entry which is preliminary data.</text>
</comment>
<keyword evidence="8" id="KW-1185">Reference proteome</keyword>
<accession>A0A4Y8Q317</accession>
<dbReference type="PANTHER" id="PTHR43498">
    <property type="entry name" value="FERREDOXIN:COB-COM HETERODISULFIDE REDUCTASE SUBUNIT A"/>
    <property type="match status" value="1"/>
</dbReference>
<keyword evidence="6" id="KW-0812">Transmembrane</keyword>
<organism evidence="7 8">
    <name type="scientific">Paenibacillus athensensis</name>
    <dbReference type="NCBI Taxonomy" id="1967502"/>
    <lineage>
        <taxon>Bacteria</taxon>
        <taxon>Bacillati</taxon>
        <taxon>Bacillota</taxon>
        <taxon>Bacilli</taxon>
        <taxon>Bacillales</taxon>
        <taxon>Paenibacillaceae</taxon>
        <taxon>Paenibacillus</taxon>
    </lineage>
</organism>
<reference evidence="7 8" key="1">
    <citation type="submission" date="2017-03" db="EMBL/GenBank/DDBJ databases">
        <title>Isolation of Levoglucosan Utilizing Bacteria.</title>
        <authorList>
            <person name="Arya A.S."/>
        </authorList>
    </citation>
    <scope>NUCLEOTIDE SEQUENCE [LARGE SCALE GENOMIC DNA]</scope>
    <source>
        <strain evidence="7 8">MEC069</strain>
    </source>
</reference>
<dbReference type="InterPro" id="IPR036188">
    <property type="entry name" value="FAD/NAD-bd_sf"/>
</dbReference>
<name>A0A4Y8Q317_9BACL</name>
<evidence type="ECO:0000256" key="4">
    <source>
        <dbReference type="ARBA" id="ARBA00023004"/>
    </source>
</evidence>
<keyword evidence="4" id="KW-0408">Iron</keyword>
<evidence type="ECO:0000256" key="6">
    <source>
        <dbReference type="SAM" id="Phobius"/>
    </source>
</evidence>
<dbReference type="RefSeq" id="WP_134753342.1">
    <property type="nucleotide sequence ID" value="NZ_MYFO02000002.1"/>
</dbReference>
<dbReference type="GO" id="GO:0051539">
    <property type="term" value="F:4 iron, 4 sulfur cluster binding"/>
    <property type="evidence" value="ECO:0007669"/>
    <property type="project" value="UniProtKB-KW"/>
</dbReference>
<keyword evidence="3" id="KW-0560">Oxidoreductase</keyword>
<feature type="transmembrane region" description="Helical" evidence="6">
    <location>
        <begin position="15"/>
        <end position="36"/>
    </location>
</feature>
<dbReference type="PRINTS" id="PR00411">
    <property type="entry name" value="PNDRDTASEI"/>
</dbReference>
<dbReference type="GO" id="GO:0016491">
    <property type="term" value="F:oxidoreductase activity"/>
    <property type="evidence" value="ECO:0007669"/>
    <property type="project" value="UniProtKB-KW"/>
</dbReference>
<dbReference type="OrthoDB" id="9777740at2"/>
<dbReference type="EMBL" id="MYFO01000014">
    <property type="protein sequence ID" value="TFE87286.1"/>
    <property type="molecule type" value="Genomic_DNA"/>
</dbReference>
<dbReference type="InterPro" id="IPR039650">
    <property type="entry name" value="HdrA-like"/>
</dbReference>
<sequence length="646" mass="69420">MAKGTSSSGPVSKGWLFWMWALIVAAVLAAAAALYVERDALPQQGRTGEEAALETVQSVKQPKSSYDVIVVGTDPEGVTAAISAARSGLSTLLVDGRDRDILGGLMTLGWLNSIDMNYKPDQHGVFNKGLFTEWFDRIEGDSFDVVTAANAFYDLVRKEPNIDVLLKAQKMEPLVESSGAARTVTGVQLTLANGSQQTVHAKSVIDATQDADIAAAAGVPYTYGREDIGDKNAKMAVTLVFRLKNVTPDVWSAIQKRLKDDKDPGTDANEVSAWGYGELYNYPEFNKGKAKMRGLNIGRQNNNTALINALQIFGIDGSDPQSRAEAVRIGQSEAEHVVDYLKSHYAEFAGVELDATAPEPYVRETRHMLGEYRLNIIDLLENRDQWDRIAIGSYEADIQRIAPTDGGAVVLNPQQYAVPFRSLVPLEVDGLLVVGRAASYDSLAHGSARVIPTGMAEGQSAGAAAKLAQEKNMTFRQLSASKADIAELQSRLNQMGMELQPFTVKPAPYMTHKSYEGLKAAVRLALATGGYKNEFALDDPSNAKRMVNLAGGAKKIKPAAFAGDPSAAIAGMNAPDKAPLTLEQACYTLTSALGAQVQAGEAQSELMRRGLLTEATLQTIANRQSLSNGDTYMLIKDLQAGLTGTP</sequence>